<name>Q05151_NVMV</name>
<dbReference type="EMBL" id="D00906">
    <property type="protein sequence ID" value="BAA20965.1"/>
    <property type="molecule type" value="Genomic_RNA"/>
</dbReference>
<reference evidence="2" key="1">
    <citation type="journal article" date="1990" name="J. Gen. Virol.">
        <title>Nicotiana velutina mosaic virus: evidence for a bipartite genome comprising 3 kb and 8 kb RNAs.</title>
        <authorList>
            <person name="Randles J.W."/>
            <person name="Rohde W.E."/>
        </authorList>
    </citation>
    <scope>NUCLEOTIDE SEQUENCE</scope>
</reference>
<keyword evidence="1" id="KW-0472">Membrane</keyword>
<keyword evidence="1" id="KW-0812">Transmembrane</keyword>
<keyword evidence="1" id="KW-1133">Transmembrane helix</keyword>
<accession>Q05151</accession>
<evidence type="ECO:0000256" key="1">
    <source>
        <dbReference type="SAM" id="Phobius"/>
    </source>
</evidence>
<feature type="transmembrane region" description="Helical" evidence="1">
    <location>
        <begin position="12"/>
        <end position="30"/>
    </location>
</feature>
<sequence>MASVTLVDVSKIVCYISWVVGAIVVAYMYTHSVSDNGITHGNNNSRNIVMNALMLEGTEQVDSELLGVVASEIGYTYRVVVLCDTLVSVVSNIVTIIVLVIS</sequence>
<proteinExistence type="predicted"/>
<organismHost>
    <name type="scientific">Nicotiana velutina</name>
    <dbReference type="NCBI Taxonomy" id="49454"/>
</organismHost>
<evidence type="ECO:0000313" key="2">
    <source>
        <dbReference type="EMBL" id="BAA20965.1"/>
    </source>
</evidence>
<dbReference type="PIR" id="PH0209">
    <property type="entry name" value="PH0209"/>
</dbReference>
<protein>
    <submittedName>
        <fullName evidence="2">Capsid protein and membrane proteins</fullName>
    </submittedName>
</protein>
<feature type="transmembrane region" description="Helical" evidence="1">
    <location>
        <begin position="75"/>
        <end position="101"/>
    </location>
</feature>
<organism evidence="2">
    <name type="scientific">Nicotiana velutina mosaic virus</name>
    <name type="common">NvMV</name>
    <dbReference type="NCBI Taxonomy" id="12292"/>
    <lineage>
        <taxon>Viruses</taxon>
    </lineage>
</organism>
<feature type="non-terminal residue" evidence="2">
    <location>
        <position position="102"/>
    </location>
</feature>